<accession>A0A7T1T2P4</accession>
<feature type="domain" description="Amine oxidase" evidence="5">
    <location>
        <begin position="14"/>
        <end position="427"/>
    </location>
</feature>
<evidence type="ECO:0000313" key="6">
    <source>
        <dbReference type="EMBL" id="QPP05286.1"/>
    </source>
</evidence>
<dbReference type="PANTHER" id="PTHR43563">
    <property type="entry name" value="AMINE OXIDASE"/>
    <property type="match status" value="1"/>
</dbReference>
<keyword evidence="7" id="KW-1185">Reference proteome</keyword>
<dbReference type="InterPro" id="IPR036188">
    <property type="entry name" value="FAD/NAD-bd_sf"/>
</dbReference>
<evidence type="ECO:0000256" key="4">
    <source>
        <dbReference type="PIRSR" id="PIRSR601613-1"/>
    </source>
</evidence>
<dbReference type="GO" id="GO:0016491">
    <property type="term" value="F:oxidoreductase activity"/>
    <property type="evidence" value="ECO:0007669"/>
    <property type="project" value="UniProtKB-KW"/>
</dbReference>
<comment type="cofactor">
    <cofactor evidence="1">
        <name>FAD</name>
        <dbReference type="ChEBI" id="CHEBI:57692"/>
    </cofactor>
</comment>
<dbReference type="PANTHER" id="PTHR43563:SF1">
    <property type="entry name" value="AMINE OXIDASE [FLAVIN-CONTAINING] B"/>
    <property type="match status" value="1"/>
</dbReference>
<dbReference type="InterPro" id="IPR002937">
    <property type="entry name" value="Amino_oxidase"/>
</dbReference>
<organism evidence="6 7">
    <name type="scientific">Streptomyces bathyalis</name>
    <dbReference type="NCBI Taxonomy" id="2710756"/>
    <lineage>
        <taxon>Bacteria</taxon>
        <taxon>Bacillati</taxon>
        <taxon>Actinomycetota</taxon>
        <taxon>Actinomycetes</taxon>
        <taxon>Kitasatosporales</taxon>
        <taxon>Streptomycetaceae</taxon>
        <taxon>Streptomyces</taxon>
    </lineage>
</organism>
<dbReference type="AlphaFoldDB" id="A0A7T1T2P4"/>
<evidence type="ECO:0000259" key="5">
    <source>
        <dbReference type="Pfam" id="PF01593"/>
    </source>
</evidence>
<dbReference type="SUPFAM" id="SSF51905">
    <property type="entry name" value="FAD/NAD(P)-binding domain"/>
    <property type="match status" value="1"/>
</dbReference>
<dbReference type="PRINTS" id="PR00757">
    <property type="entry name" value="AMINEOXDASEF"/>
</dbReference>
<sequence>MSRNTDVLVIGAGFAGLVAARELTRSGVKVVVLEGRDRIGGRTWTDSRLGQELELGGAWVHPLQPHVWAELTRYGLGVVPSPDARRFLVAAPAGILELTRDTALELLEQGLGGLVAEARDAFPYAFDPLFARDLVTELDLTSVADRLKMLRLGEDARVVIEAFCATGFQARPEEVSLAHVARLMALAQWDAATDLEAAATFKIQGGTRALAEAIATDGTATIELDTEVVEVTSHDEGATARTATGEVYQAKAVIVTVPLNALPGITFLPELPKPKRAAVEQGQPSRGIKLWARIRGPVEPFTGFASPTASPLSVAQYEYEVEGDSVLVLFGDDATRIGPEDHEAVQAAVRRWLPDAEVIAVDGHDWTNDRLSRGTWANLRPGQLTSVIPELQQPEGPVHFAGSDYATAWLGYIDGAIESALVTAARIRADVTGRRTAD</sequence>
<feature type="binding site" evidence="4">
    <location>
        <position position="330"/>
    </location>
    <ligand>
        <name>substrate</name>
    </ligand>
</feature>
<dbReference type="Gene3D" id="3.50.50.60">
    <property type="entry name" value="FAD/NAD(P)-binding domain"/>
    <property type="match status" value="1"/>
</dbReference>
<dbReference type="InterPro" id="IPR001613">
    <property type="entry name" value="Flavin_amine_oxidase"/>
</dbReference>
<evidence type="ECO:0000313" key="7">
    <source>
        <dbReference type="Proteomes" id="UP000595046"/>
    </source>
</evidence>
<dbReference type="EMBL" id="CP048882">
    <property type="protein sequence ID" value="QPP05286.1"/>
    <property type="molecule type" value="Genomic_DNA"/>
</dbReference>
<dbReference type="KEGG" id="sbat:G4Z16_01535"/>
<dbReference type="Pfam" id="PF01593">
    <property type="entry name" value="Amino_oxidase"/>
    <property type="match status" value="1"/>
</dbReference>
<protein>
    <submittedName>
        <fullName evidence="6">FAD-dependent oxidoreductase</fullName>
    </submittedName>
</protein>
<comment type="similarity">
    <text evidence="2">Belongs to the flavin monoamine oxidase family.</text>
</comment>
<name>A0A7T1T2P4_9ACTN</name>
<evidence type="ECO:0000256" key="1">
    <source>
        <dbReference type="ARBA" id="ARBA00001974"/>
    </source>
</evidence>
<dbReference type="Gene3D" id="1.10.405.10">
    <property type="entry name" value="Guanine Nucleotide Dissociation Inhibitor, domain 1"/>
    <property type="match status" value="1"/>
</dbReference>
<proteinExistence type="inferred from homology"/>
<gene>
    <name evidence="6" type="ORF">G4Z16_01535</name>
</gene>
<keyword evidence="3" id="KW-0560">Oxidoreductase</keyword>
<dbReference type="Proteomes" id="UP000595046">
    <property type="component" value="Chromosome"/>
</dbReference>
<dbReference type="Gene3D" id="3.90.660.10">
    <property type="match status" value="1"/>
</dbReference>
<feature type="binding site" evidence="4">
    <location>
        <position position="228"/>
    </location>
    <ligand>
        <name>FAD</name>
        <dbReference type="ChEBI" id="CHEBI:57692"/>
    </ligand>
</feature>
<evidence type="ECO:0000256" key="3">
    <source>
        <dbReference type="ARBA" id="ARBA00023002"/>
    </source>
</evidence>
<reference evidence="7" key="1">
    <citation type="submission" date="2020-02" db="EMBL/GenBank/DDBJ databases">
        <title>Streptomyces sp. ASO4wet.</title>
        <authorList>
            <person name="Risdian C."/>
            <person name="Landwehr W."/>
            <person name="Schupp P."/>
            <person name="Wink J."/>
        </authorList>
    </citation>
    <scope>NUCLEOTIDE SEQUENCE [LARGE SCALE GENOMIC DNA]</scope>
    <source>
        <strain evidence="7">ASO4wet</strain>
    </source>
</reference>
<dbReference type="RefSeq" id="WP_197348792.1">
    <property type="nucleotide sequence ID" value="NZ_CP048882.1"/>
</dbReference>
<dbReference type="InterPro" id="IPR050703">
    <property type="entry name" value="Flavin_MAO"/>
</dbReference>
<evidence type="ECO:0000256" key="2">
    <source>
        <dbReference type="ARBA" id="ARBA00005995"/>
    </source>
</evidence>